<comment type="caution">
    <text evidence="1">The sequence shown here is derived from an EMBL/GenBank/DDBJ whole genome shotgun (WGS) entry which is preliminary data.</text>
</comment>
<dbReference type="Gene3D" id="3.30.2000.20">
    <property type="match status" value="1"/>
</dbReference>
<name>A0AAW8JC20_9GAMM</name>
<evidence type="ECO:0008006" key="3">
    <source>
        <dbReference type="Google" id="ProtNLM"/>
    </source>
</evidence>
<sequence length="136" mass="15449">MMTHAEARKVFMQLIGSFDYLNKAHVLTQNQPIKNGQPFEPPKDGLWCRVFIRNAPTFISGLGDTPCTRTVGNLIIQCFDCIGNSTVALTDLGDAWIEHLQFKRVGHLEILQGSVIDVGEIEDFYQFNVIFEYRIN</sequence>
<organism evidence="1 2">
    <name type="scientific">Acinetobacter rudis</name>
    <dbReference type="NCBI Taxonomy" id="632955"/>
    <lineage>
        <taxon>Bacteria</taxon>
        <taxon>Pseudomonadati</taxon>
        <taxon>Pseudomonadota</taxon>
        <taxon>Gammaproteobacteria</taxon>
        <taxon>Moraxellales</taxon>
        <taxon>Moraxellaceae</taxon>
        <taxon>Acinetobacter</taxon>
    </lineage>
</organism>
<proteinExistence type="predicted"/>
<dbReference type="RefSeq" id="WP_308981827.1">
    <property type="nucleotide sequence ID" value="NZ_JAVIDL010000029.1"/>
</dbReference>
<dbReference type="EMBL" id="JAVIDL010000029">
    <property type="protein sequence ID" value="MDQ8936645.1"/>
    <property type="molecule type" value="Genomic_DNA"/>
</dbReference>
<accession>A0AAW8JC20</accession>
<evidence type="ECO:0000313" key="2">
    <source>
        <dbReference type="Proteomes" id="UP001243844"/>
    </source>
</evidence>
<dbReference type="Proteomes" id="UP001243844">
    <property type="component" value="Unassembled WGS sequence"/>
</dbReference>
<protein>
    <recommendedName>
        <fullName evidence="3">DUF3168 domain-containing protein</fullName>
    </recommendedName>
</protein>
<reference evidence="1" key="1">
    <citation type="submission" date="2023-08" db="EMBL/GenBank/DDBJ databases">
        <title>Emergence of clinically-relevant ST2 carbapenem-resistant Acinetobacter baumannii strains in hospital sewages in Zhejiang, East of China.</title>
        <authorList>
            <person name="Kaichao C."/>
            <person name="Zhang R."/>
        </authorList>
    </citation>
    <scope>NUCLEOTIDE SEQUENCE</scope>
    <source>
        <strain evidence="1">M-RB-37</strain>
    </source>
</reference>
<evidence type="ECO:0000313" key="1">
    <source>
        <dbReference type="EMBL" id="MDQ8936645.1"/>
    </source>
</evidence>
<dbReference type="AlphaFoldDB" id="A0AAW8JC20"/>
<gene>
    <name evidence="1" type="ORF">RFH47_13050</name>
</gene>